<dbReference type="Pfam" id="PF13396">
    <property type="entry name" value="PLDc_N"/>
    <property type="match status" value="1"/>
</dbReference>
<reference evidence="8 11" key="2">
    <citation type="submission" date="2019-07" db="EMBL/GenBank/DDBJ databases">
        <title>Whole genome shotgun sequence of Halolactibacillus miurensis NBRC 100873.</title>
        <authorList>
            <person name="Hosoyama A."/>
            <person name="Uohara A."/>
            <person name="Ohji S."/>
            <person name="Ichikawa N."/>
        </authorList>
    </citation>
    <scope>NUCLEOTIDE SEQUENCE [LARGE SCALE GENOMIC DNA]</scope>
    <source>
        <strain evidence="8 11">NBRC 100873</strain>
    </source>
</reference>
<proteinExistence type="predicted"/>
<evidence type="ECO:0000313" key="10">
    <source>
        <dbReference type="Proteomes" id="UP000199139"/>
    </source>
</evidence>
<reference evidence="9 10" key="1">
    <citation type="submission" date="2016-10" db="EMBL/GenBank/DDBJ databases">
        <authorList>
            <person name="de Groot N.N."/>
        </authorList>
    </citation>
    <scope>NUCLEOTIDE SEQUENCE [LARGE SCALE GENOMIC DNA]</scope>
    <source>
        <strain evidence="9 10">DSM 17074</strain>
    </source>
</reference>
<evidence type="ECO:0000256" key="2">
    <source>
        <dbReference type="ARBA" id="ARBA00022475"/>
    </source>
</evidence>
<dbReference type="EMBL" id="FPAI01000013">
    <property type="protein sequence ID" value="SFS85312.1"/>
    <property type="molecule type" value="Genomic_DNA"/>
</dbReference>
<keyword evidence="5 6" id="KW-0472">Membrane</keyword>
<evidence type="ECO:0000256" key="3">
    <source>
        <dbReference type="ARBA" id="ARBA00022692"/>
    </source>
</evidence>
<evidence type="ECO:0000313" key="9">
    <source>
        <dbReference type="EMBL" id="SFS85312.1"/>
    </source>
</evidence>
<dbReference type="Proteomes" id="UP000199139">
    <property type="component" value="Unassembled WGS sequence"/>
</dbReference>
<evidence type="ECO:0000256" key="4">
    <source>
        <dbReference type="ARBA" id="ARBA00022989"/>
    </source>
</evidence>
<dbReference type="AlphaFoldDB" id="A0A1I6T7V9"/>
<evidence type="ECO:0000256" key="6">
    <source>
        <dbReference type="SAM" id="Phobius"/>
    </source>
</evidence>
<keyword evidence="11" id="KW-1185">Reference proteome</keyword>
<comment type="subcellular location">
    <subcellularLocation>
        <location evidence="1">Cell membrane</location>
        <topology evidence="1">Multi-pass membrane protein</topology>
    </subcellularLocation>
</comment>
<dbReference type="RefSeq" id="WP_231631428.1">
    <property type="nucleotide sequence ID" value="NZ_BJWJ01000011.1"/>
</dbReference>
<accession>A0A1I6T7V9</accession>
<dbReference type="InterPro" id="IPR027379">
    <property type="entry name" value="CLS_N"/>
</dbReference>
<evidence type="ECO:0000256" key="5">
    <source>
        <dbReference type="ARBA" id="ARBA00023136"/>
    </source>
</evidence>
<organism evidence="9 10">
    <name type="scientific">Halolactibacillus miurensis</name>
    <dbReference type="NCBI Taxonomy" id="306541"/>
    <lineage>
        <taxon>Bacteria</taxon>
        <taxon>Bacillati</taxon>
        <taxon>Bacillota</taxon>
        <taxon>Bacilli</taxon>
        <taxon>Bacillales</taxon>
        <taxon>Bacillaceae</taxon>
        <taxon>Halolactibacillus</taxon>
    </lineage>
</organism>
<feature type="transmembrane region" description="Helical" evidence="6">
    <location>
        <begin position="6"/>
        <end position="31"/>
    </location>
</feature>
<evidence type="ECO:0000313" key="8">
    <source>
        <dbReference type="EMBL" id="GEM04356.1"/>
    </source>
</evidence>
<evidence type="ECO:0000259" key="7">
    <source>
        <dbReference type="Pfam" id="PF13396"/>
    </source>
</evidence>
<keyword evidence="4 6" id="KW-1133">Transmembrane helix</keyword>
<dbReference type="Proteomes" id="UP000321773">
    <property type="component" value="Unassembled WGS sequence"/>
</dbReference>
<feature type="transmembrane region" description="Helical" evidence="6">
    <location>
        <begin position="43"/>
        <end position="64"/>
    </location>
</feature>
<dbReference type="GO" id="GO:0005886">
    <property type="term" value="C:plasma membrane"/>
    <property type="evidence" value="ECO:0007669"/>
    <property type="project" value="UniProtKB-SubCell"/>
</dbReference>
<feature type="domain" description="Cardiolipin synthase N-terminal" evidence="7">
    <location>
        <begin position="21"/>
        <end position="66"/>
    </location>
</feature>
<evidence type="ECO:0000313" key="11">
    <source>
        <dbReference type="Proteomes" id="UP000321773"/>
    </source>
</evidence>
<dbReference type="STRING" id="306541.SAMN05421668_11331"/>
<keyword evidence="2" id="KW-1003">Cell membrane</keyword>
<sequence length="69" mass="8116">MNDLPVNIVLLLLPLIVLQFILTIVAVMSWYKADQDMRLNGNRWLWLFVILIITTIGPILFFIFGRRQD</sequence>
<evidence type="ECO:0000256" key="1">
    <source>
        <dbReference type="ARBA" id="ARBA00004651"/>
    </source>
</evidence>
<dbReference type="EMBL" id="BJWJ01000011">
    <property type="protein sequence ID" value="GEM04356.1"/>
    <property type="molecule type" value="Genomic_DNA"/>
</dbReference>
<gene>
    <name evidence="8" type="primary">yxlE</name>
    <name evidence="8" type="ORF">HMI01_13440</name>
    <name evidence="9" type="ORF">SAMN05421668_11331</name>
</gene>
<name>A0A1I6T7V9_9BACI</name>
<protein>
    <submittedName>
        <fullName evidence="8">Negative regulatory protein YxlE</fullName>
    </submittedName>
    <submittedName>
        <fullName evidence="9">Phospholipase_D-nuclease N-terminal</fullName>
    </submittedName>
</protein>
<keyword evidence="3 6" id="KW-0812">Transmembrane</keyword>